<comment type="caution">
    <text evidence="1">The sequence shown here is derived from an EMBL/GenBank/DDBJ whole genome shotgun (WGS) entry which is preliminary data.</text>
</comment>
<dbReference type="AlphaFoldDB" id="A0ABD0KZJ1"/>
<accession>A0ABD0KZJ1</accession>
<name>A0ABD0KZJ1_9CAEN</name>
<proteinExistence type="predicted"/>
<keyword evidence="2" id="KW-1185">Reference proteome</keyword>
<dbReference type="EMBL" id="JACVVK020000102">
    <property type="protein sequence ID" value="KAK7492526.1"/>
    <property type="molecule type" value="Genomic_DNA"/>
</dbReference>
<organism evidence="1 2">
    <name type="scientific">Batillaria attramentaria</name>
    <dbReference type="NCBI Taxonomy" id="370345"/>
    <lineage>
        <taxon>Eukaryota</taxon>
        <taxon>Metazoa</taxon>
        <taxon>Spiralia</taxon>
        <taxon>Lophotrochozoa</taxon>
        <taxon>Mollusca</taxon>
        <taxon>Gastropoda</taxon>
        <taxon>Caenogastropoda</taxon>
        <taxon>Sorbeoconcha</taxon>
        <taxon>Cerithioidea</taxon>
        <taxon>Batillariidae</taxon>
        <taxon>Batillaria</taxon>
    </lineage>
</organism>
<reference evidence="1 2" key="1">
    <citation type="journal article" date="2023" name="Sci. Data">
        <title>Genome assembly of the Korean intertidal mud-creeper Batillaria attramentaria.</title>
        <authorList>
            <person name="Patra A.K."/>
            <person name="Ho P.T."/>
            <person name="Jun S."/>
            <person name="Lee S.J."/>
            <person name="Kim Y."/>
            <person name="Won Y.J."/>
        </authorList>
    </citation>
    <scope>NUCLEOTIDE SEQUENCE [LARGE SCALE GENOMIC DNA]</scope>
    <source>
        <strain evidence="1">Wonlab-2016</strain>
    </source>
</reference>
<dbReference type="Proteomes" id="UP001519460">
    <property type="component" value="Unassembled WGS sequence"/>
</dbReference>
<evidence type="ECO:0000313" key="1">
    <source>
        <dbReference type="EMBL" id="KAK7492526.1"/>
    </source>
</evidence>
<protein>
    <submittedName>
        <fullName evidence="1">Uncharacterized protein</fullName>
    </submittedName>
</protein>
<sequence length="59" mass="6432">NDNLGGKWEENGGRGEGRLALSTKSFGTCIDENGRRRRTHTRGVTSGFVVLVWKTPAAD</sequence>
<evidence type="ECO:0000313" key="2">
    <source>
        <dbReference type="Proteomes" id="UP001519460"/>
    </source>
</evidence>
<gene>
    <name evidence="1" type="ORF">BaRGS_00016192</name>
</gene>
<feature type="non-terminal residue" evidence="1">
    <location>
        <position position="1"/>
    </location>
</feature>